<gene>
    <name evidence="1" type="ORF">PPL_01945</name>
</gene>
<evidence type="ECO:0008006" key="3">
    <source>
        <dbReference type="Google" id="ProtNLM"/>
    </source>
</evidence>
<dbReference type="AlphaFoldDB" id="D3B0X8"/>
<keyword evidence="2" id="KW-1185">Reference proteome</keyword>
<dbReference type="InterPro" id="IPR021243">
    <property type="entry name" value="DUF2804"/>
</dbReference>
<dbReference type="PANTHER" id="PTHR35868:SF1">
    <property type="entry name" value="DUF2804 DOMAIN-CONTAINING PROTEIN"/>
    <property type="match status" value="1"/>
</dbReference>
<dbReference type="RefSeq" id="XP_020437062.1">
    <property type="nucleotide sequence ID" value="XM_020572945.1"/>
</dbReference>
<dbReference type="InParanoid" id="D3B0X8"/>
<dbReference type="PANTHER" id="PTHR35868">
    <property type="entry name" value="DUF2804 DOMAIN-CONTAINING PROTEIN-RELATED"/>
    <property type="match status" value="1"/>
</dbReference>
<dbReference type="Pfam" id="PF10974">
    <property type="entry name" value="DUF2804"/>
    <property type="match status" value="1"/>
</dbReference>
<sequence length="401" mass="45127">MYLGVSVFQSLEQYEIKESGDLLNEKGQLQVKGWSRQPLLTYNPKGLSKFRRAYRLKEWNYYSVGTDRFYFAVAAIDLGYVTNYQTFFIDFTNDGKALMDEITASSLTKGLGLPKDSCHVGSHISYNSKNFSIHFDVGDCPDSSNNSSSSNLSDSQNNKNTLIHSIKITSNKMKLQADIKFNLSPNRESVCLATPIGKSNFYYNRKTNLIPVTGSLIIDGKEWLGPYQLQDAFGIMDWGRGIWDYNSFWLWGTCWGRTRDGRPIGLNLGEGFGDLSTHTENAINLDGVIHKLGHIEFHYNKEDLKQPWKFVCKHGRFGESPLEFTPLKIKYERNNFGLVMSSFHQIIGRIKGEVLLDSGERVEIDIFGRRRTTNIIFGDLNVFGGGSSGFGCDGCGCSGGF</sequence>
<comment type="caution">
    <text evidence="1">The sequence shown here is derived from an EMBL/GenBank/DDBJ whole genome shotgun (WGS) entry which is preliminary data.</text>
</comment>
<dbReference type="Proteomes" id="UP000001396">
    <property type="component" value="Unassembled WGS sequence"/>
</dbReference>
<name>D3B0X8_HETP5</name>
<dbReference type="EMBL" id="ADBJ01000008">
    <property type="protein sequence ID" value="EFA84952.1"/>
    <property type="molecule type" value="Genomic_DNA"/>
</dbReference>
<protein>
    <recommendedName>
        <fullName evidence="3">Tocopherol cyclase</fullName>
    </recommendedName>
</protein>
<organism evidence="1 2">
    <name type="scientific">Heterostelium pallidum (strain ATCC 26659 / Pp 5 / PN500)</name>
    <name type="common">Cellular slime mold</name>
    <name type="synonym">Polysphondylium pallidum</name>
    <dbReference type="NCBI Taxonomy" id="670386"/>
    <lineage>
        <taxon>Eukaryota</taxon>
        <taxon>Amoebozoa</taxon>
        <taxon>Evosea</taxon>
        <taxon>Eumycetozoa</taxon>
        <taxon>Dictyostelia</taxon>
        <taxon>Acytosteliales</taxon>
        <taxon>Acytosteliaceae</taxon>
        <taxon>Heterostelium</taxon>
    </lineage>
</organism>
<accession>D3B0X8</accession>
<evidence type="ECO:0000313" key="2">
    <source>
        <dbReference type="Proteomes" id="UP000001396"/>
    </source>
</evidence>
<evidence type="ECO:0000313" key="1">
    <source>
        <dbReference type="EMBL" id="EFA84952.1"/>
    </source>
</evidence>
<dbReference type="GeneID" id="31357471"/>
<dbReference type="OMA" id="ETSWRWA"/>
<proteinExistence type="predicted"/>
<reference evidence="1 2" key="1">
    <citation type="journal article" date="2011" name="Genome Res.">
        <title>Phylogeny-wide analysis of social amoeba genomes highlights ancient origins for complex intercellular communication.</title>
        <authorList>
            <person name="Heidel A.J."/>
            <person name="Lawal H.M."/>
            <person name="Felder M."/>
            <person name="Schilde C."/>
            <person name="Helps N.R."/>
            <person name="Tunggal B."/>
            <person name="Rivero F."/>
            <person name="John U."/>
            <person name="Schleicher M."/>
            <person name="Eichinger L."/>
            <person name="Platzer M."/>
            <person name="Noegel A.A."/>
            <person name="Schaap P."/>
            <person name="Gloeckner G."/>
        </authorList>
    </citation>
    <scope>NUCLEOTIDE SEQUENCE [LARGE SCALE GENOMIC DNA]</scope>
    <source>
        <strain evidence="2">ATCC 26659 / Pp 5 / PN500</strain>
    </source>
</reference>